<evidence type="ECO:0000313" key="4">
    <source>
        <dbReference type="Proteomes" id="UP000615003"/>
    </source>
</evidence>
<dbReference type="AlphaFoldDB" id="A0A2K4X5B6"/>
<name>A0A2K4X5B6_PSEVC</name>
<protein>
    <submittedName>
        <fullName evidence="2">Uncharacterized protein</fullName>
    </submittedName>
</protein>
<dbReference type="EMBL" id="AQGW01000015">
    <property type="protein sequence ID" value="MBE0381604.1"/>
    <property type="molecule type" value="Genomic_DNA"/>
</dbReference>
<dbReference type="Proteomes" id="UP000238288">
    <property type="component" value="Chromosome PCAR9a"/>
</dbReference>
<keyword evidence="4" id="KW-1185">Reference proteome</keyword>
<accession>A0A2K4X5B6</accession>
<dbReference type="Proteomes" id="UP000615003">
    <property type="component" value="Unassembled WGS sequence"/>
</dbReference>
<gene>
    <name evidence="2" type="ORF">PCAR9_A10224</name>
    <name evidence="1" type="ORF">PCARR_a3398</name>
</gene>
<sequence length="59" mass="6594">MPKLDENSLFSCSKPEVLTQLTATFSPVVIKYYWGLVLYTLAKTKKAALNAAFKLVANR</sequence>
<dbReference type="EMBL" id="LT965928">
    <property type="protein sequence ID" value="SOU39521.1"/>
    <property type="molecule type" value="Genomic_DNA"/>
</dbReference>
<evidence type="ECO:0000313" key="1">
    <source>
        <dbReference type="EMBL" id="MBE0381604.1"/>
    </source>
</evidence>
<proteinExistence type="predicted"/>
<reference evidence="1 4" key="1">
    <citation type="submission" date="2015-06" db="EMBL/GenBank/DDBJ databases">
        <title>Genome sequence of Pseudoalteromonas carrageenovora.</title>
        <authorList>
            <person name="Xie B.-B."/>
            <person name="Rong J.-C."/>
            <person name="Qin Q.-L."/>
            <person name="Zhang Y.-Z."/>
        </authorList>
    </citation>
    <scope>NUCLEOTIDE SEQUENCE [LARGE SCALE GENOMIC DNA]</scope>
    <source>
        <strain evidence="1 4">IAM 12662</strain>
    </source>
</reference>
<organism evidence="2 3">
    <name type="scientific">Pseudoalteromonas carrageenovora IAM 12662</name>
    <dbReference type="NCBI Taxonomy" id="1314868"/>
    <lineage>
        <taxon>Bacteria</taxon>
        <taxon>Pseudomonadati</taxon>
        <taxon>Pseudomonadota</taxon>
        <taxon>Gammaproteobacteria</taxon>
        <taxon>Alteromonadales</taxon>
        <taxon>Pseudoalteromonadaceae</taxon>
        <taxon>Pseudoalteromonas</taxon>
    </lineage>
</organism>
<reference evidence="2 3" key="2">
    <citation type="submission" date="2017-11" db="EMBL/GenBank/DDBJ databases">
        <authorList>
            <person name="Han C.G."/>
        </authorList>
    </citation>
    <scope>NUCLEOTIDE SEQUENCE [LARGE SCALE GENOMIC DNA]</scope>
    <source>
        <strain evidence="3">ATCC 43555</strain>
        <strain evidence="2">ATCC43555</strain>
    </source>
</reference>
<evidence type="ECO:0000313" key="3">
    <source>
        <dbReference type="Proteomes" id="UP000238288"/>
    </source>
</evidence>
<evidence type="ECO:0000313" key="2">
    <source>
        <dbReference type="EMBL" id="SOU39521.1"/>
    </source>
</evidence>